<organism evidence="2">
    <name type="scientific">uncultured Solirubrobacterales bacterium</name>
    <dbReference type="NCBI Taxonomy" id="768556"/>
    <lineage>
        <taxon>Bacteria</taxon>
        <taxon>Bacillati</taxon>
        <taxon>Actinomycetota</taxon>
        <taxon>Thermoleophilia</taxon>
        <taxon>Solirubrobacterales</taxon>
        <taxon>environmental samples</taxon>
    </lineage>
</organism>
<feature type="transmembrane region" description="Helical" evidence="1">
    <location>
        <begin position="12"/>
        <end position="35"/>
    </location>
</feature>
<evidence type="ECO:0000313" key="2">
    <source>
        <dbReference type="EMBL" id="CAA9521432.1"/>
    </source>
</evidence>
<feature type="transmembrane region" description="Helical" evidence="1">
    <location>
        <begin position="72"/>
        <end position="93"/>
    </location>
</feature>
<accession>A0A6J4TE69</accession>
<keyword evidence="1" id="KW-1133">Transmembrane helix</keyword>
<dbReference type="EMBL" id="CADCVU010000215">
    <property type="protein sequence ID" value="CAA9521432.1"/>
    <property type="molecule type" value="Genomic_DNA"/>
</dbReference>
<dbReference type="AlphaFoldDB" id="A0A6J4TE69"/>
<gene>
    <name evidence="2" type="ORF">AVDCRST_MAG45-2529</name>
</gene>
<proteinExistence type="predicted"/>
<sequence>MRAAGKGLGVVARVIVLIASLVFLIIALGILLIVLDANAGNVIVQAVTSAARFLVGPFDGLFTVSDAQLETAINWGIAAFVWLIVGSLIAGLLRRVGGRGRKRRAKA</sequence>
<keyword evidence="1" id="KW-0472">Membrane</keyword>
<evidence type="ECO:0000256" key="1">
    <source>
        <dbReference type="SAM" id="Phobius"/>
    </source>
</evidence>
<protein>
    <submittedName>
        <fullName evidence="2">Uncharacterized protein</fullName>
    </submittedName>
</protein>
<reference evidence="2" key="1">
    <citation type="submission" date="2020-02" db="EMBL/GenBank/DDBJ databases">
        <authorList>
            <person name="Meier V. D."/>
        </authorList>
    </citation>
    <scope>NUCLEOTIDE SEQUENCE</scope>
    <source>
        <strain evidence="2">AVDCRST_MAG45</strain>
    </source>
</reference>
<name>A0A6J4TE69_9ACTN</name>
<keyword evidence="1" id="KW-0812">Transmembrane</keyword>